<comment type="function">
    <text evidence="9">RNA helicase.</text>
</comment>
<dbReference type="Pfam" id="PF00270">
    <property type="entry name" value="DEAD"/>
    <property type="match status" value="2"/>
</dbReference>
<feature type="domain" description="DEAD-box RNA helicase Q" evidence="13">
    <location>
        <begin position="371"/>
        <end position="399"/>
    </location>
</feature>
<evidence type="ECO:0000256" key="2">
    <source>
        <dbReference type="ARBA" id="ARBA00022552"/>
    </source>
</evidence>
<feature type="compositionally biased region" description="Basic and acidic residues" evidence="10">
    <location>
        <begin position="20"/>
        <end position="38"/>
    </location>
</feature>
<dbReference type="PROSITE" id="PS51195">
    <property type="entry name" value="Q_MOTIF"/>
    <property type="match status" value="1"/>
</dbReference>
<evidence type="ECO:0000256" key="4">
    <source>
        <dbReference type="ARBA" id="ARBA00022801"/>
    </source>
</evidence>
<dbReference type="InterPro" id="IPR014001">
    <property type="entry name" value="Helicase_ATP-bd"/>
</dbReference>
<dbReference type="PROSITE" id="PS00039">
    <property type="entry name" value="DEAD_ATP_HELICASE"/>
    <property type="match status" value="1"/>
</dbReference>
<sequence>MASQFYARYIPPIPSPSRAIKKETDSSKLKRKSRDLEAPHAGLLDEALSANSKKQKTGNPNEKFGPAAVDKVDHTDDTGDAVVETNGNRTKRRRRRGDKEETRGVVPTRETGDSVAQGESGGVFSQESHGAEKWDHEKADGLLDSLPGRGKSAGGSKTESKLLEAERRIQKSRKTKKDRNLGSGGADDNDPPGILGHTEPKDIGKARKNGTQAKPKNSKKKKKDTAEHNDKGEGHIDNERDTSQCSIGETPKKQRTQESPNKGEKTKETSKARDDSHHTGNTGSYRDKEGVSKYESILSKFQRSTQISETLTKEAPNGTDKDLRNQEEIELQGLVPLPQPEEVPDSNSRPTFSTLPSWLAHPIAVSSNSTISFRDLHLNAKLISSLESRGYREPFAVQSVVLPMLLPGPSQHAGDLCISAATGSGKTLAYVLPMIEGLRNRAFTRLRGLIVVPTRELVMQIKEVCEFCSVGSSLSIGVAVGSRAIKAEREALIKKGQKYDPQTYKEMQKRSTDAGSSSDYNLYDESDSDDHFVTLPEHVACYTSKVDILICTPGRLVDHTRTTTGFTLEDLQWLIVDEADRLLNQSFQEWIDVVLRAVENTKEYSQMKAHEQVILDMGLCPPKNNTRKIVLSATMTRDIAKLSALKLRNPKLVVVDGYGSTISKLGAEEGREMEVENQGEAGQVDAFGLPPTLKEWAIAAGDGSEKPLYLLQLLQTRILVSGDVDNTTAGTTTTSKDIPSIDSQSELSSSEDPTSDGESESVSSDASSSSVGTSAYDSDSDSSSDSSTSGSAGPPAEVKASYNTSYGKANTTGGILIFTKSNESASRLSRLLSLLHPPLASRLGVITGSIPSSTRRKTLAAFRTNKLSILLASDLVARGLDVENAAHIVNYDLPKGIKGYIHRVGRTARAGRKGEAWTLITEKEARWFWKEIGGGGASVGRNRDQKVVRVRLDIDALGLEGRKRYEQALDTLKSEVGGGT</sequence>
<keyword evidence="4 9" id="KW-0378">Hydrolase</keyword>
<comment type="similarity">
    <text evidence="9">Belongs to the DEAD box helicase family.</text>
</comment>
<dbReference type="GO" id="GO:0005524">
    <property type="term" value="F:ATP binding"/>
    <property type="evidence" value="ECO:0007669"/>
    <property type="project" value="UniProtKB-UniRule"/>
</dbReference>
<accession>A0A9P8LI10</accession>
<feature type="compositionally biased region" description="Polar residues" evidence="10">
    <location>
        <begin position="49"/>
        <end position="60"/>
    </location>
</feature>
<comment type="domain">
    <text evidence="9">The Q motif is unique to and characteristic of the DEAD box family of RNA helicases and controls ATP binding and hydrolysis.</text>
</comment>
<dbReference type="PANTHER" id="PTHR24031">
    <property type="entry name" value="RNA HELICASE"/>
    <property type="match status" value="1"/>
</dbReference>
<protein>
    <recommendedName>
        <fullName evidence="9">ATP-dependent RNA helicase</fullName>
        <ecNumber evidence="9">3.6.4.13</ecNumber>
    </recommendedName>
</protein>
<gene>
    <name evidence="14" type="ORF">GP486_000857</name>
</gene>
<dbReference type="SMART" id="SM00487">
    <property type="entry name" value="DEXDc"/>
    <property type="match status" value="1"/>
</dbReference>
<dbReference type="GO" id="GO:0003724">
    <property type="term" value="F:RNA helicase activity"/>
    <property type="evidence" value="ECO:0007669"/>
    <property type="project" value="UniProtKB-EC"/>
</dbReference>
<dbReference type="EMBL" id="JAGHQM010000063">
    <property type="protein sequence ID" value="KAH0565760.1"/>
    <property type="molecule type" value="Genomic_DNA"/>
</dbReference>
<evidence type="ECO:0000256" key="1">
    <source>
        <dbReference type="ARBA" id="ARBA00004604"/>
    </source>
</evidence>
<evidence type="ECO:0000256" key="6">
    <source>
        <dbReference type="ARBA" id="ARBA00022840"/>
    </source>
</evidence>
<dbReference type="SMART" id="SM00490">
    <property type="entry name" value="HELICc"/>
    <property type="match status" value="1"/>
</dbReference>
<name>A0A9P8LI10_9PEZI</name>
<evidence type="ECO:0000256" key="8">
    <source>
        <dbReference type="PROSITE-ProRule" id="PRU00552"/>
    </source>
</evidence>
<dbReference type="Gene3D" id="3.40.50.300">
    <property type="entry name" value="P-loop containing nucleotide triphosphate hydrolases"/>
    <property type="match status" value="2"/>
</dbReference>
<evidence type="ECO:0000259" key="12">
    <source>
        <dbReference type="PROSITE" id="PS51194"/>
    </source>
</evidence>
<evidence type="ECO:0000313" key="15">
    <source>
        <dbReference type="Proteomes" id="UP000750711"/>
    </source>
</evidence>
<feature type="compositionally biased region" description="Basic and acidic residues" evidence="10">
    <location>
        <begin position="250"/>
        <end position="278"/>
    </location>
</feature>
<dbReference type="InterPro" id="IPR014014">
    <property type="entry name" value="RNA_helicase_DEAD_Q_motif"/>
</dbReference>
<dbReference type="Proteomes" id="UP000750711">
    <property type="component" value="Unassembled WGS sequence"/>
</dbReference>
<keyword evidence="5 9" id="KW-0347">Helicase</keyword>
<keyword evidence="15" id="KW-1185">Reference proteome</keyword>
<dbReference type="AlphaFoldDB" id="A0A9P8LI10"/>
<dbReference type="InterPro" id="IPR000629">
    <property type="entry name" value="RNA-helicase_DEAD-box_CS"/>
</dbReference>
<dbReference type="GO" id="GO:0016787">
    <property type="term" value="F:hydrolase activity"/>
    <property type="evidence" value="ECO:0007669"/>
    <property type="project" value="UniProtKB-KW"/>
</dbReference>
<dbReference type="InterPro" id="IPR011545">
    <property type="entry name" value="DEAD/DEAH_box_helicase_dom"/>
</dbReference>
<evidence type="ECO:0000256" key="7">
    <source>
        <dbReference type="ARBA" id="ARBA00022884"/>
    </source>
</evidence>
<feature type="compositionally biased region" description="Low complexity" evidence="10">
    <location>
        <begin position="728"/>
        <end position="752"/>
    </location>
</feature>
<reference evidence="14" key="1">
    <citation type="submission" date="2021-03" db="EMBL/GenBank/DDBJ databases">
        <title>Comparative genomics and phylogenomic investigation of the class Geoglossomycetes provide insights into ecological specialization and systematics.</title>
        <authorList>
            <person name="Melie T."/>
            <person name="Pirro S."/>
            <person name="Miller A.N."/>
            <person name="Quandt A."/>
        </authorList>
    </citation>
    <scope>NUCLEOTIDE SEQUENCE</scope>
    <source>
        <strain evidence="14">CAQ_001_2017</strain>
    </source>
</reference>
<feature type="region of interest" description="Disordered" evidence="10">
    <location>
        <begin position="1"/>
        <end position="291"/>
    </location>
</feature>
<comment type="subcellular location">
    <subcellularLocation>
        <location evidence="1">Nucleus</location>
        <location evidence="1">Nucleolus</location>
    </subcellularLocation>
</comment>
<dbReference type="Pfam" id="PF00271">
    <property type="entry name" value="Helicase_C"/>
    <property type="match status" value="1"/>
</dbReference>
<dbReference type="GO" id="GO:0006364">
    <property type="term" value="P:rRNA processing"/>
    <property type="evidence" value="ECO:0007669"/>
    <property type="project" value="UniProtKB-KW"/>
</dbReference>
<dbReference type="InterPro" id="IPR027417">
    <property type="entry name" value="P-loop_NTPase"/>
</dbReference>
<feature type="compositionally biased region" description="Low complexity" evidence="10">
    <location>
        <begin position="760"/>
        <end position="792"/>
    </location>
</feature>
<evidence type="ECO:0000256" key="9">
    <source>
        <dbReference type="RuleBase" id="RU365068"/>
    </source>
</evidence>
<feature type="domain" description="Helicase C-terminal" evidence="12">
    <location>
        <begin position="797"/>
        <end position="955"/>
    </location>
</feature>
<evidence type="ECO:0000256" key="3">
    <source>
        <dbReference type="ARBA" id="ARBA00022741"/>
    </source>
</evidence>
<dbReference type="GO" id="GO:0003723">
    <property type="term" value="F:RNA binding"/>
    <property type="evidence" value="ECO:0007669"/>
    <property type="project" value="UniProtKB-UniRule"/>
</dbReference>
<feature type="region of interest" description="Disordered" evidence="10">
    <location>
        <begin position="728"/>
        <end position="799"/>
    </location>
</feature>
<dbReference type="PROSITE" id="PS51194">
    <property type="entry name" value="HELICASE_CTER"/>
    <property type="match status" value="1"/>
</dbReference>
<evidence type="ECO:0000256" key="5">
    <source>
        <dbReference type="ARBA" id="ARBA00022806"/>
    </source>
</evidence>
<keyword evidence="2" id="KW-0698">rRNA processing</keyword>
<evidence type="ECO:0000313" key="14">
    <source>
        <dbReference type="EMBL" id="KAH0565760.1"/>
    </source>
</evidence>
<dbReference type="GO" id="GO:0005730">
    <property type="term" value="C:nucleolus"/>
    <property type="evidence" value="ECO:0007669"/>
    <property type="project" value="UniProtKB-SubCell"/>
</dbReference>
<feature type="domain" description="Helicase ATP-binding" evidence="11">
    <location>
        <begin position="407"/>
        <end position="653"/>
    </location>
</feature>
<evidence type="ECO:0000259" key="13">
    <source>
        <dbReference type="PROSITE" id="PS51195"/>
    </source>
</evidence>
<feature type="compositionally biased region" description="Basic and acidic residues" evidence="10">
    <location>
        <begin position="158"/>
        <end position="169"/>
    </location>
</feature>
<dbReference type="CDD" id="cd17956">
    <property type="entry name" value="DEADc_DDX51"/>
    <property type="match status" value="1"/>
</dbReference>
<dbReference type="CDD" id="cd18787">
    <property type="entry name" value="SF2_C_DEAD"/>
    <property type="match status" value="1"/>
</dbReference>
<keyword evidence="3 9" id="KW-0547">Nucleotide-binding</keyword>
<dbReference type="EC" id="3.6.4.13" evidence="9"/>
<proteinExistence type="inferred from homology"/>
<comment type="catalytic activity">
    <reaction evidence="9">
        <text>ATP + H2O = ADP + phosphate + H(+)</text>
        <dbReference type="Rhea" id="RHEA:13065"/>
        <dbReference type="ChEBI" id="CHEBI:15377"/>
        <dbReference type="ChEBI" id="CHEBI:15378"/>
        <dbReference type="ChEBI" id="CHEBI:30616"/>
        <dbReference type="ChEBI" id="CHEBI:43474"/>
        <dbReference type="ChEBI" id="CHEBI:456216"/>
        <dbReference type="EC" id="3.6.4.13"/>
    </reaction>
</comment>
<feature type="compositionally biased region" description="Basic and acidic residues" evidence="10">
    <location>
        <begin position="224"/>
        <end position="242"/>
    </location>
</feature>
<comment type="caution">
    <text evidence="14">The sequence shown here is derived from an EMBL/GenBank/DDBJ whole genome shotgun (WGS) entry which is preliminary data.</text>
</comment>
<dbReference type="InterPro" id="IPR001650">
    <property type="entry name" value="Helicase_C-like"/>
</dbReference>
<evidence type="ECO:0000256" key="10">
    <source>
        <dbReference type="SAM" id="MobiDB-lite"/>
    </source>
</evidence>
<organism evidence="14 15">
    <name type="scientific">Trichoglossum hirsutum</name>
    <dbReference type="NCBI Taxonomy" id="265104"/>
    <lineage>
        <taxon>Eukaryota</taxon>
        <taxon>Fungi</taxon>
        <taxon>Dikarya</taxon>
        <taxon>Ascomycota</taxon>
        <taxon>Pezizomycotina</taxon>
        <taxon>Geoglossomycetes</taxon>
        <taxon>Geoglossales</taxon>
        <taxon>Geoglossaceae</taxon>
        <taxon>Trichoglossum</taxon>
    </lineage>
</organism>
<evidence type="ECO:0000259" key="11">
    <source>
        <dbReference type="PROSITE" id="PS51192"/>
    </source>
</evidence>
<feature type="region of interest" description="Disordered" evidence="10">
    <location>
        <begin position="303"/>
        <end position="323"/>
    </location>
</feature>
<feature type="compositionally biased region" description="Basic and acidic residues" evidence="10">
    <location>
        <begin position="129"/>
        <end position="141"/>
    </location>
</feature>
<keyword evidence="7 9" id="KW-0694">RNA-binding</keyword>
<dbReference type="PROSITE" id="PS51192">
    <property type="entry name" value="HELICASE_ATP_BIND_1"/>
    <property type="match status" value="1"/>
</dbReference>
<keyword evidence="6 9" id="KW-0067">ATP-binding</keyword>
<feature type="short sequence motif" description="Q motif" evidence="8">
    <location>
        <begin position="371"/>
        <end position="399"/>
    </location>
</feature>
<dbReference type="SUPFAM" id="SSF52540">
    <property type="entry name" value="P-loop containing nucleoside triphosphate hydrolases"/>
    <property type="match status" value="1"/>
</dbReference>